<dbReference type="EMBL" id="FOIJ01000019">
    <property type="protein sequence ID" value="SEU34837.1"/>
    <property type="molecule type" value="Genomic_DNA"/>
</dbReference>
<dbReference type="CDD" id="cd00075">
    <property type="entry name" value="HATPase"/>
    <property type="match status" value="1"/>
</dbReference>
<dbReference type="InterPro" id="IPR000700">
    <property type="entry name" value="PAS-assoc_C"/>
</dbReference>
<dbReference type="InterPro" id="IPR036097">
    <property type="entry name" value="HisK_dim/P_sf"/>
</dbReference>
<dbReference type="SUPFAM" id="SSF55874">
    <property type="entry name" value="ATPase domain of HSP90 chaperone/DNA topoisomerase II/histidine kinase"/>
    <property type="match status" value="1"/>
</dbReference>
<evidence type="ECO:0000256" key="8">
    <source>
        <dbReference type="PROSITE-ProRule" id="PRU00169"/>
    </source>
</evidence>
<evidence type="ECO:0000256" key="5">
    <source>
        <dbReference type="ARBA" id="ARBA00022777"/>
    </source>
</evidence>
<evidence type="ECO:0000313" key="14">
    <source>
        <dbReference type="EMBL" id="SEU34837.1"/>
    </source>
</evidence>
<dbReference type="InterPro" id="IPR003661">
    <property type="entry name" value="HisK_dim/P_dom"/>
</dbReference>
<name>A0A1I0L5L4_9BACT</name>
<evidence type="ECO:0000259" key="10">
    <source>
        <dbReference type="PROSITE" id="PS50109"/>
    </source>
</evidence>
<dbReference type="SMART" id="SM00086">
    <property type="entry name" value="PAC"/>
    <property type="match status" value="2"/>
</dbReference>
<dbReference type="PANTHER" id="PTHR43047">
    <property type="entry name" value="TWO-COMPONENT HISTIDINE PROTEIN KINASE"/>
    <property type="match status" value="1"/>
</dbReference>
<feature type="region of interest" description="Disordered" evidence="9">
    <location>
        <begin position="639"/>
        <end position="682"/>
    </location>
</feature>
<dbReference type="FunFam" id="3.30.450.20:FF:000099">
    <property type="entry name" value="Sensory box sensor histidine kinase"/>
    <property type="match status" value="1"/>
</dbReference>
<evidence type="ECO:0000313" key="15">
    <source>
        <dbReference type="Proteomes" id="UP000199181"/>
    </source>
</evidence>
<dbReference type="SUPFAM" id="SSF52172">
    <property type="entry name" value="CheY-like"/>
    <property type="match status" value="1"/>
</dbReference>
<dbReference type="GO" id="GO:0005886">
    <property type="term" value="C:plasma membrane"/>
    <property type="evidence" value="ECO:0007669"/>
    <property type="project" value="TreeGrafter"/>
</dbReference>
<reference evidence="15" key="1">
    <citation type="submission" date="2016-10" db="EMBL/GenBank/DDBJ databases">
        <authorList>
            <person name="Varghese N."/>
            <person name="Submissions S."/>
        </authorList>
    </citation>
    <scope>NUCLEOTIDE SEQUENCE [LARGE SCALE GENOMIC DNA]</scope>
    <source>
        <strain evidence="15">DSM 16858</strain>
    </source>
</reference>
<evidence type="ECO:0000256" key="2">
    <source>
        <dbReference type="ARBA" id="ARBA00012438"/>
    </source>
</evidence>
<gene>
    <name evidence="14" type="ORF">SAMN05443639_119130</name>
</gene>
<dbReference type="InterPro" id="IPR035965">
    <property type="entry name" value="PAS-like_dom_sf"/>
</dbReference>
<dbReference type="Pfam" id="PF00072">
    <property type="entry name" value="Response_reg"/>
    <property type="match status" value="1"/>
</dbReference>
<feature type="domain" description="PAC" evidence="13">
    <location>
        <begin position="239"/>
        <end position="291"/>
    </location>
</feature>
<feature type="domain" description="Response regulatory" evidence="11">
    <location>
        <begin position="21"/>
        <end position="138"/>
    </location>
</feature>
<evidence type="ECO:0000259" key="11">
    <source>
        <dbReference type="PROSITE" id="PS50110"/>
    </source>
</evidence>
<dbReference type="Pfam" id="PF00512">
    <property type="entry name" value="HisKA"/>
    <property type="match status" value="1"/>
</dbReference>
<dbReference type="PROSITE" id="PS50113">
    <property type="entry name" value="PAC"/>
    <property type="match status" value="2"/>
</dbReference>
<dbReference type="Pfam" id="PF08447">
    <property type="entry name" value="PAS_3"/>
    <property type="match status" value="1"/>
</dbReference>
<dbReference type="InterPro" id="IPR005467">
    <property type="entry name" value="His_kinase_dom"/>
</dbReference>
<proteinExistence type="predicted"/>
<dbReference type="InterPro" id="IPR004358">
    <property type="entry name" value="Sig_transdc_His_kin-like_C"/>
</dbReference>
<evidence type="ECO:0000259" key="12">
    <source>
        <dbReference type="PROSITE" id="PS50112"/>
    </source>
</evidence>
<dbReference type="SUPFAM" id="SSF47384">
    <property type="entry name" value="Homodimeric domain of signal transducing histidine kinase"/>
    <property type="match status" value="1"/>
</dbReference>
<feature type="modified residue" description="4-aspartylphosphate" evidence="8">
    <location>
        <position position="70"/>
    </location>
</feature>
<keyword evidence="7" id="KW-0472">Membrane</keyword>
<evidence type="ECO:0000259" key="13">
    <source>
        <dbReference type="PROSITE" id="PS50113"/>
    </source>
</evidence>
<dbReference type="AlphaFoldDB" id="A0A1I0L5L4"/>
<dbReference type="Proteomes" id="UP000199181">
    <property type="component" value="Unassembled WGS sequence"/>
</dbReference>
<dbReference type="Pfam" id="PF02518">
    <property type="entry name" value="HATPase_c"/>
    <property type="match status" value="1"/>
</dbReference>
<dbReference type="SMART" id="SM00388">
    <property type="entry name" value="HisKA"/>
    <property type="match status" value="1"/>
</dbReference>
<dbReference type="GO" id="GO:0009927">
    <property type="term" value="F:histidine phosphotransfer kinase activity"/>
    <property type="evidence" value="ECO:0007669"/>
    <property type="project" value="TreeGrafter"/>
</dbReference>
<sequence length="682" mass="74977">MIPTDATPERSPESAPRSRASILMVDDHPSNLLALEAILEPLGQELVKATSGEEALKFLLQREFAVILMDVQMPGMDGFQTAALIKQRERTRTIPIIFLTALSRDAAHIFKGYEHGAVDYLLKPFDPEILRSKVGVFVDLSLKEQQLQRQAALLRQKEREALERESELRYRRLLNALPEPMWAASADGTLNYANQVWGEYTGLKEEAPSLEFFLKSVHPADRDMMRREWSEAVRTVSRMEHEFRMRRHDGTWRWHLGRAVPERDGTGKLVGFIAVATDIDDKKRAEATLERFKATLDATLDCVLMFEPERLTLTYANVGATTQLGLAREQLVGMPMLQVEGSFGEEGFRKLLAPLQSGEQPSHTYSTVYRRHDGSEIPVEAVLQYVAAGGGPGRFVCVARDITERKRAEAALLLASEAKDAFLAAASHELRTPLAAAKGHAHLALLKLGGEGESGTGKSLKIINRQIDRMTKLVEDLLDISRLQAGRLSLELERFDLGGLVRETCDRMGVLSQQHPLRIDVQEHLEGLWDRGRLDQVLTNLLSNAIRYSPEGGEVVVKAAADGEGIQLSVKDCGVGIPPEKQALIFERFGRAHGSKYGGLGLGLTISQGIVEQHGGRIWVDSQGCTGEGSTFHVWLPREAAPAAPEAPEAPEAPKAGAAARPAPNAEPPPASSGEHSRASVV</sequence>
<dbReference type="Gene3D" id="3.30.450.20">
    <property type="entry name" value="PAS domain"/>
    <property type="match status" value="2"/>
</dbReference>
<dbReference type="GO" id="GO:0000155">
    <property type="term" value="F:phosphorelay sensor kinase activity"/>
    <property type="evidence" value="ECO:0007669"/>
    <property type="project" value="InterPro"/>
</dbReference>
<keyword evidence="4" id="KW-0808">Transferase</keyword>
<dbReference type="InterPro" id="IPR003594">
    <property type="entry name" value="HATPase_dom"/>
</dbReference>
<dbReference type="NCBIfam" id="TIGR00229">
    <property type="entry name" value="sensory_box"/>
    <property type="match status" value="2"/>
</dbReference>
<dbReference type="PROSITE" id="PS50112">
    <property type="entry name" value="PAS"/>
    <property type="match status" value="1"/>
</dbReference>
<dbReference type="SMART" id="SM00091">
    <property type="entry name" value="PAS"/>
    <property type="match status" value="2"/>
</dbReference>
<dbReference type="InterPro" id="IPR001789">
    <property type="entry name" value="Sig_transdc_resp-reg_receiver"/>
</dbReference>
<dbReference type="InterPro" id="IPR013655">
    <property type="entry name" value="PAS_fold_3"/>
</dbReference>
<dbReference type="SMART" id="SM00387">
    <property type="entry name" value="HATPase_c"/>
    <property type="match status" value="1"/>
</dbReference>
<dbReference type="PROSITE" id="PS50109">
    <property type="entry name" value="HIS_KIN"/>
    <property type="match status" value="1"/>
</dbReference>
<feature type="domain" description="PAC" evidence="13">
    <location>
        <begin position="363"/>
        <end position="414"/>
    </location>
</feature>
<organism evidence="14 15">
    <name type="scientific">Stigmatella erecta</name>
    <dbReference type="NCBI Taxonomy" id="83460"/>
    <lineage>
        <taxon>Bacteria</taxon>
        <taxon>Pseudomonadati</taxon>
        <taxon>Myxococcota</taxon>
        <taxon>Myxococcia</taxon>
        <taxon>Myxococcales</taxon>
        <taxon>Cystobacterineae</taxon>
        <taxon>Archangiaceae</taxon>
        <taxon>Stigmatella</taxon>
    </lineage>
</organism>
<keyword evidence="15" id="KW-1185">Reference proteome</keyword>
<comment type="catalytic activity">
    <reaction evidence="1">
        <text>ATP + protein L-histidine = ADP + protein N-phospho-L-histidine.</text>
        <dbReference type="EC" id="2.7.13.3"/>
    </reaction>
</comment>
<protein>
    <recommendedName>
        <fullName evidence="2">histidine kinase</fullName>
        <ecNumber evidence="2">2.7.13.3</ecNumber>
    </recommendedName>
</protein>
<dbReference type="Pfam" id="PF13426">
    <property type="entry name" value="PAS_9"/>
    <property type="match status" value="1"/>
</dbReference>
<dbReference type="Gene3D" id="3.30.565.10">
    <property type="entry name" value="Histidine kinase-like ATPase, C-terminal domain"/>
    <property type="match status" value="1"/>
</dbReference>
<dbReference type="FunFam" id="3.30.565.10:FF:000006">
    <property type="entry name" value="Sensor histidine kinase WalK"/>
    <property type="match status" value="1"/>
</dbReference>
<dbReference type="PANTHER" id="PTHR43047:SF72">
    <property type="entry name" value="OSMOSENSING HISTIDINE PROTEIN KINASE SLN1"/>
    <property type="match status" value="1"/>
</dbReference>
<evidence type="ECO:0000256" key="6">
    <source>
        <dbReference type="ARBA" id="ARBA00023012"/>
    </source>
</evidence>
<evidence type="ECO:0000256" key="7">
    <source>
        <dbReference type="ARBA" id="ARBA00023136"/>
    </source>
</evidence>
<keyword evidence="6" id="KW-0902">Two-component regulatory system</keyword>
<dbReference type="PRINTS" id="PR00344">
    <property type="entry name" value="BCTRLSENSOR"/>
</dbReference>
<accession>A0A1I0L5L4</accession>
<dbReference type="Gene3D" id="1.10.287.130">
    <property type="match status" value="1"/>
</dbReference>
<dbReference type="EC" id="2.7.13.3" evidence="2"/>
<keyword evidence="5" id="KW-0418">Kinase</keyword>
<feature type="domain" description="PAS" evidence="12">
    <location>
        <begin position="166"/>
        <end position="236"/>
    </location>
</feature>
<dbReference type="Gene3D" id="3.40.50.2300">
    <property type="match status" value="1"/>
</dbReference>
<keyword evidence="3 8" id="KW-0597">Phosphoprotein</keyword>
<feature type="domain" description="Histidine kinase" evidence="10">
    <location>
        <begin position="425"/>
        <end position="640"/>
    </location>
</feature>
<dbReference type="CDD" id="cd00082">
    <property type="entry name" value="HisKA"/>
    <property type="match status" value="1"/>
</dbReference>
<dbReference type="InterPro" id="IPR036890">
    <property type="entry name" value="HATPase_C_sf"/>
</dbReference>
<evidence type="ECO:0000256" key="4">
    <source>
        <dbReference type="ARBA" id="ARBA00022679"/>
    </source>
</evidence>
<dbReference type="InterPro" id="IPR000014">
    <property type="entry name" value="PAS"/>
</dbReference>
<dbReference type="InterPro" id="IPR001610">
    <property type="entry name" value="PAC"/>
</dbReference>
<feature type="compositionally biased region" description="Low complexity" evidence="9">
    <location>
        <begin position="653"/>
        <end position="664"/>
    </location>
</feature>
<dbReference type="InterPro" id="IPR011006">
    <property type="entry name" value="CheY-like_superfamily"/>
</dbReference>
<evidence type="ECO:0000256" key="3">
    <source>
        <dbReference type="ARBA" id="ARBA00022553"/>
    </source>
</evidence>
<dbReference type="RefSeq" id="WP_245767858.1">
    <property type="nucleotide sequence ID" value="NZ_FOIJ01000019.1"/>
</dbReference>
<dbReference type="SUPFAM" id="SSF55785">
    <property type="entry name" value="PYP-like sensor domain (PAS domain)"/>
    <property type="match status" value="2"/>
</dbReference>
<evidence type="ECO:0000256" key="9">
    <source>
        <dbReference type="SAM" id="MobiDB-lite"/>
    </source>
</evidence>
<dbReference type="SMART" id="SM00448">
    <property type="entry name" value="REC"/>
    <property type="match status" value="1"/>
</dbReference>
<dbReference type="FunFam" id="1.10.287.130:FF:000001">
    <property type="entry name" value="Two-component sensor histidine kinase"/>
    <property type="match status" value="1"/>
</dbReference>
<dbReference type="CDD" id="cd00130">
    <property type="entry name" value="PAS"/>
    <property type="match status" value="2"/>
</dbReference>
<evidence type="ECO:0000256" key="1">
    <source>
        <dbReference type="ARBA" id="ARBA00000085"/>
    </source>
</evidence>
<dbReference type="PROSITE" id="PS50110">
    <property type="entry name" value="RESPONSE_REGULATORY"/>
    <property type="match status" value="1"/>
</dbReference>